<comment type="caution">
    <text evidence="1">The sequence shown here is derived from an EMBL/GenBank/DDBJ whole genome shotgun (WGS) entry which is preliminary data.</text>
</comment>
<organism evidence="1 2">
    <name type="scientific">Colletotrichum musicola</name>
    <dbReference type="NCBI Taxonomy" id="2175873"/>
    <lineage>
        <taxon>Eukaryota</taxon>
        <taxon>Fungi</taxon>
        <taxon>Dikarya</taxon>
        <taxon>Ascomycota</taxon>
        <taxon>Pezizomycotina</taxon>
        <taxon>Sordariomycetes</taxon>
        <taxon>Hypocreomycetidae</taxon>
        <taxon>Glomerellales</taxon>
        <taxon>Glomerellaceae</taxon>
        <taxon>Colletotrichum</taxon>
        <taxon>Colletotrichum orchidearum species complex</taxon>
    </lineage>
</organism>
<keyword evidence="2" id="KW-1185">Reference proteome</keyword>
<dbReference type="AlphaFoldDB" id="A0A8H6NH05"/>
<protein>
    <submittedName>
        <fullName evidence="1">Uncharacterized protein</fullName>
    </submittedName>
</protein>
<proteinExistence type="predicted"/>
<sequence length="74" mass="8282">MDSPDRLSLDELMRSSVQTTEQRISVSTTKFISPNDSKAVQYSAEKYCTMPALMKLSREVVKPSYGDTESVGFL</sequence>
<evidence type="ECO:0000313" key="2">
    <source>
        <dbReference type="Proteomes" id="UP000639643"/>
    </source>
</evidence>
<gene>
    <name evidence="1" type="ORF">CMUS01_06696</name>
</gene>
<reference evidence="1" key="1">
    <citation type="journal article" date="2020" name="Phytopathology">
        <title>Genome Sequence Resources of Colletotrichum truncatum, C. plurivorum, C. musicola, and C. sojae: Four Species Pathogenic to Soybean (Glycine max).</title>
        <authorList>
            <person name="Rogerio F."/>
            <person name="Boufleur T.R."/>
            <person name="Ciampi-Guillardi M."/>
            <person name="Sukno S.A."/>
            <person name="Thon M.R."/>
            <person name="Massola Junior N.S."/>
            <person name="Baroncelli R."/>
        </authorList>
    </citation>
    <scope>NUCLEOTIDE SEQUENCE</scope>
    <source>
        <strain evidence="1">LFN0074</strain>
    </source>
</reference>
<dbReference type="EMBL" id="WIGM01000224">
    <property type="protein sequence ID" value="KAF6833059.1"/>
    <property type="molecule type" value="Genomic_DNA"/>
</dbReference>
<evidence type="ECO:0000313" key="1">
    <source>
        <dbReference type="EMBL" id="KAF6833059.1"/>
    </source>
</evidence>
<name>A0A8H6NH05_9PEZI</name>
<dbReference type="Proteomes" id="UP000639643">
    <property type="component" value="Unassembled WGS sequence"/>
</dbReference>
<accession>A0A8H6NH05</accession>